<organism evidence="2 3">
    <name type="scientific">Gracilibacillus halophilus YIM-C55.5</name>
    <dbReference type="NCBI Taxonomy" id="1308866"/>
    <lineage>
        <taxon>Bacteria</taxon>
        <taxon>Bacillati</taxon>
        <taxon>Bacillota</taxon>
        <taxon>Bacilli</taxon>
        <taxon>Bacillales</taxon>
        <taxon>Bacillaceae</taxon>
        <taxon>Gracilibacillus</taxon>
    </lineage>
</organism>
<dbReference type="Pfam" id="PF13785">
    <property type="entry name" value="DUF4178"/>
    <property type="match status" value="1"/>
</dbReference>
<accession>N4WR89</accession>
<evidence type="ECO:0000259" key="1">
    <source>
        <dbReference type="Pfam" id="PF13785"/>
    </source>
</evidence>
<dbReference type="InterPro" id="IPR025235">
    <property type="entry name" value="DUF4178"/>
</dbReference>
<keyword evidence="3" id="KW-1185">Reference proteome</keyword>
<feature type="domain" description="DUF4178" evidence="1">
    <location>
        <begin position="26"/>
        <end position="159"/>
    </location>
</feature>
<sequence>MGFFSKLFSKKEEKPEVQKRDILSIQVGDIIEYDLEDYEVVGKITYRQSSYEWISYQLLSAEQNILWLAAEMDDELELGIYKKIQLPDATKFPQELTYDGITYYQEESGIANVTGEGRSKRLNGEEVQYADYNDETSEHMISLEDWGGDVEASYGYPIEEYEIKIIAGSY</sequence>
<evidence type="ECO:0000313" key="3">
    <source>
        <dbReference type="Proteomes" id="UP000012283"/>
    </source>
</evidence>
<dbReference type="AlphaFoldDB" id="N4WR89"/>
<dbReference type="PATRIC" id="fig|1308866.3.peg.1644"/>
<dbReference type="STRING" id="1308866.J416_08142"/>
<name>N4WR89_9BACI</name>
<dbReference type="eggNOG" id="ENOG502ZQSW">
    <property type="taxonomic scope" value="Bacteria"/>
</dbReference>
<dbReference type="RefSeq" id="WP_003467985.1">
    <property type="nucleotide sequence ID" value="NZ_APML01000026.1"/>
</dbReference>
<dbReference type="OrthoDB" id="3775810at2"/>
<dbReference type="EMBL" id="APML01000026">
    <property type="protein sequence ID" value="ENH96940.1"/>
    <property type="molecule type" value="Genomic_DNA"/>
</dbReference>
<gene>
    <name evidence="2" type="ORF">J416_08142</name>
</gene>
<protein>
    <recommendedName>
        <fullName evidence="1">DUF4178 domain-containing protein</fullName>
    </recommendedName>
</protein>
<proteinExistence type="predicted"/>
<dbReference type="Proteomes" id="UP000012283">
    <property type="component" value="Unassembled WGS sequence"/>
</dbReference>
<comment type="caution">
    <text evidence="2">The sequence shown here is derived from an EMBL/GenBank/DDBJ whole genome shotgun (WGS) entry which is preliminary data.</text>
</comment>
<reference evidence="2 3" key="1">
    <citation type="submission" date="2013-03" db="EMBL/GenBank/DDBJ databases">
        <title>Draft genome sequence of Gracibacillus halophilus YIM-C55.5, a moderately halophilic and thermophilic organism from the Xiaochaidamu salt lake.</title>
        <authorList>
            <person name="Sugumar T."/>
            <person name="Polireddy D.R."/>
            <person name="Antony A."/>
            <person name="Madhava Y.R."/>
            <person name="Sivakumar N."/>
        </authorList>
    </citation>
    <scope>NUCLEOTIDE SEQUENCE [LARGE SCALE GENOMIC DNA]</scope>
    <source>
        <strain evidence="2 3">YIM-C55.5</strain>
    </source>
</reference>
<evidence type="ECO:0000313" key="2">
    <source>
        <dbReference type="EMBL" id="ENH96940.1"/>
    </source>
</evidence>